<protein>
    <submittedName>
        <fullName evidence="1">Uncharacterized protein</fullName>
    </submittedName>
</protein>
<comment type="caution">
    <text evidence="1">The sequence shown here is derived from an EMBL/GenBank/DDBJ whole genome shotgun (WGS) entry which is preliminary data.</text>
</comment>
<keyword evidence="2" id="KW-1185">Reference proteome</keyword>
<organism evidence="1 2">
    <name type="scientific">Symbiochloris irregularis</name>
    <dbReference type="NCBI Taxonomy" id="706552"/>
    <lineage>
        <taxon>Eukaryota</taxon>
        <taxon>Viridiplantae</taxon>
        <taxon>Chlorophyta</taxon>
        <taxon>core chlorophytes</taxon>
        <taxon>Trebouxiophyceae</taxon>
        <taxon>Trebouxiales</taxon>
        <taxon>Trebouxiaceae</taxon>
        <taxon>Symbiochloris</taxon>
    </lineage>
</organism>
<dbReference type="AlphaFoldDB" id="A0AAW1PUX5"/>
<evidence type="ECO:0000313" key="2">
    <source>
        <dbReference type="Proteomes" id="UP001465755"/>
    </source>
</evidence>
<name>A0AAW1PUX5_9CHLO</name>
<gene>
    <name evidence="1" type="ORF">WJX73_001268</name>
</gene>
<sequence length="147" mass="15960">MTPRSYVPKPLRSSSEGGTDTVVNVNACAETPSTSRAAMYHPVLNPMRGKGLLHVIDGSDYIMTLIQITGAILFWRGIWCSWDALFGFSVWSEVSSVVLGLALMTGARWIRGLMDENTASQPVGGSNHNAMLLDKRRSSGLEDEDGT</sequence>
<evidence type="ECO:0000313" key="1">
    <source>
        <dbReference type="EMBL" id="KAK9812165.1"/>
    </source>
</evidence>
<dbReference type="Proteomes" id="UP001465755">
    <property type="component" value="Unassembled WGS sequence"/>
</dbReference>
<accession>A0AAW1PUX5</accession>
<dbReference type="EMBL" id="JALJOQ010000008">
    <property type="protein sequence ID" value="KAK9812165.1"/>
    <property type="molecule type" value="Genomic_DNA"/>
</dbReference>
<reference evidence="1 2" key="1">
    <citation type="journal article" date="2024" name="Nat. Commun.">
        <title>Phylogenomics reveals the evolutionary origins of lichenization in chlorophyte algae.</title>
        <authorList>
            <person name="Puginier C."/>
            <person name="Libourel C."/>
            <person name="Otte J."/>
            <person name="Skaloud P."/>
            <person name="Haon M."/>
            <person name="Grisel S."/>
            <person name="Petersen M."/>
            <person name="Berrin J.G."/>
            <person name="Delaux P.M."/>
            <person name="Dal Grande F."/>
            <person name="Keller J."/>
        </authorList>
    </citation>
    <scope>NUCLEOTIDE SEQUENCE [LARGE SCALE GENOMIC DNA]</scope>
    <source>
        <strain evidence="1 2">SAG 2036</strain>
    </source>
</reference>
<proteinExistence type="predicted"/>